<dbReference type="EMBL" id="JAWQEG010006031">
    <property type="protein sequence ID" value="KAK3855966.1"/>
    <property type="molecule type" value="Genomic_DNA"/>
</dbReference>
<name>A0AAE1BS45_PETCI</name>
<protein>
    <submittedName>
        <fullName evidence="1">Uncharacterized protein</fullName>
    </submittedName>
</protein>
<sequence length="231" mass="26242">MVVHGEERVGVEKEMEWEVVNGGGGEGRVGDEKEMEWKVVKEVEKGGISYIMTDDQGRGRDGERMDEERTSVHDILRSSCLWGQQRGELCRSLHNPDAASDPCLSFATLVKLLWNVDVNKSVMRRWKGVDRALRAADLLPLQHRRHYLPEHPQIFRYDSILVECRSVVVFISQKGCVQLCRNEGDEGEAEYLTPFPPSHQSPFLPTLVECCCAPGWVSSSHYPPIFFLLQS</sequence>
<evidence type="ECO:0000313" key="2">
    <source>
        <dbReference type="Proteomes" id="UP001286313"/>
    </source>
</evidence>
<evidence type="ECO:0000313" key="1">
    <source>
        <dbReference type="EMBL" id="KAK3855966.1"/>
    </source>
</evidence>
<keyword evidence="2" id="KW-1185">Reference proteome</keyword>
<dbReference type="AlphaFoldDB" id="A0AAE1BS45"/>
<reference evidence="1" key="1">
    <citation type="submission" date="2023-10" db="EMBL/GenBank/DDBJ databases">
        <title>Genome assemblies of two species of porcelain crab, Petrolisthes cinctipes and Petrolisthes manimaculis (Anomura: Porcellanidae).</title>
        <authorList>
            <person name="Angst P."/>
        </authorList>
    </citation>
    <scope>NUCLEOTIDE SEQUENCE</scope>
    <source>
        <strain evidence="1">PB745_01</strain>
        <tissue evidence="1">Gill</tissue>
    </source>
</reference>
<gene>
    <name evidence="1" type="ORF">Pcinc_037666</name>
</gene>
<organism evidence="1 2">
    <name type="scientific">Petrolisthes cinctipes</name>
    <name type="common">Flat porcelain crab</name>
    <dbReference type="NCBI Taxonomy" id="88211"/>
    <lineage>
        <taxon>Eukaryota</taxon>
        <taxon>Metazoa</taxon>
        <taxon>Ecdysozoa</taxon>
        <taxon>Arthropoda</taxon>
        <taxon>Crustacea</taxon>
        <taxon>Multicrustacea</taxon>
        <taxon>Malacostraca</taxon>
        <taxon>Eumalacostraca</taxon>
        <taxon>Eucarida</taxon>
        <taxon>Decapoda</taxon>
        <taxon>Pleocyemata</taxon>
        <taxon>Anomura</taxon>
        <taxon>Galatheoidea</taxon>
        <taxon>Porcellanidae</taxon>
        <taxon>Petrolisthes</taxon>
    </lineage>
</organism>
<comment type="caution">
    <text evidence="1">The sequence shown here is derived from an EMBL/GenBank/DDBJ whole genome shotgun (WGS) entry which is preliminary data.</text>
</comment>
<proteinExistence type="predicted"/>
<accession>A0AAE1BS45</accession>
<dbReference type="Proteomes" id="UP001286313">
    <property type="component" value="Unassembled WGS sequence"/>
</dbReference>